<accession>A0A3B4TQD6</accession>
<dbReference type="SUPFAM" id="SSF54001">
    <property type="entry name" value="Cysteine proteinases"/>
    <property type="match status" value="1"/>
</dbReference>
<evidence type="ECO:0000256" key="1">
    <source>
        <dbReference type="SAM" id="MobiDB-lite"/>
    </source>
</evidence>
<dbReference type="OMA" id="CNEGRDY"/>
<feature type="compositionally biased region" description="Basic and acidic residues" evidence="1">
    <location>
        <begin position="394"/>
        <end position="425"/>
    </location>
</feature>
<reference evidence="3" key="1">
    <citation type="submission" date="2025-05" db="UniProtKB">
        <authorList>
            <consortium name="Ensembl"/>
        </authorList>
    </citation>
    <scope>IDENTIFICATION</scope>
</reference>
<dbReference type="InterPro" id="IPR038765">
    <property type="entry name" value="Papain-like_cys_pep_sf"/>
</dbReference>
<dbReference type="Proteomes" id="UP000261420">
    <property type="component" value="Unplaced"/>
</dbReference>
<dbReference type="InterPro" id="IPR050164">
    <property type="entry name" value="Peptidase_C19"/>
</dbReference>
<feature type="region of interest" description="Disordered" evidence="1">
    <location>
        <begin position="476"/>
        <end position="575"/>
    </location>
</feature>
<feature type="domain" description="USP" evidence="2">
    <location>
        <begin position="1"/>
        <end position="261"/>
    </location>
</feature>
<dbReference type="STRING" id="41447.ENSSDUP00000008464"/>
<organism evidence="3 4">
    <name type="scientific">Seriola dumerili</name>
    <name type="common">Greater amberjack</name>
    <name type="synonym">Caranx dumerili</name>
    <dbReference type="NCBI Taxonomy" id="41447"/>
    <lineage>
        <taxon>Eukaryota</taxon>
        <taxon>Metazoa</taxon>
        <taxon>Chordata</taxon>
        <taxon>Craniata</taxon>
        <taxon>Vertebrata</taxon>
        <taxon>Euteleostomi</taxon>
        <taxon>Actinopterygii</taxon>
        <taxon>Neopterygii</taxon>
        <taxon>Teleostei</taxon>
        <taxon>Neoteleostei</taxon>
        <taxon>Acanthomorphata</taxon>
        <taxon>Carangaria</taxon>
        <taxon>Carangiformes</taxon>
        <taxon>Carangidae</taxon>
        <taxon>Seriola</taxon>
    </lineage>
</organism>
<feature type="compositionally biased region" description="Basic and acidic residues" evidence="1">
    <location>
        <begin position="476"/>
        <end position="498"/>
    </location>
</feature>
<dbReference type="InterPro" id="IPR018200">
    <property type="entry name" value="USP_CS"/>
</dbReference>
<dbReference type="GO" id="GO:0005634">
    <property type="term" value="C:nucleus"/>
    <property type="evidence" value="ECO:0007669"/>
    <property type="project" value="TreeGrafter"/>
</dbReference>
<proteinExistence type="predicted"/>
<feature type="compositionally biased region" description="Basic and acidic residues" evidence="1">
    <location>
        <begin position="505"/>
        <end position="567"/>
    </location>
</feature>
<evidence type="ECO:0000259" key="2">
    <source>
        <dbReference type="PROSITE" id="PS50235"/>
    </source>
</evidence>
<feature type="compositionally biased region" description="Basic and acidic residues" evidence="1">
    <location>
        <begin position="352"/>
        <end position="380"/>
    </location>
</feature>
<dbReference type="PANTHER" id="PTHR24006:SF899">
    <property type="entry name" value="UBIQUITIN CARBOXYL-TERMINAL HYDROLASE"/>
    <property type="match status" value="1"/>
</dbReference>
<dbReference type="Pfam" id="PF00443">
    <property type="entry name" value="UCH"/>
    <property type="match status" value="1"/>
</dbReference>
<dbReference type="PROSITE" id="PS50235">
    <property type="entry name" value="USP_3"/>
    <property type="match status" value="1"/>
</dbReference>
<dbReference type="GO" id="GO:0005829">
    <property type="term" value="C:cytosol"/>
    <property type="evidence" value="ECO:0007669"/>
    <property type="project" value="TreeGrafter"/>
</dbReference>
<dbReference type="GO" id="GO:0004843">
    <property type="term" value="F:cysteine-type deubiquitinase activity"/>
    <property type="evidence" value="ECO:0007669"/>
    <property type="project" value="InterPro"/>
</dbReference>
<dbReference type="GO" id="GO:0016579">
    <property type="term" value="P:protein deubiquitination"/>
    <property type="evidence" value="ECO:0007669"/>
    <property type="project" value="InterPro"/>
</dbReference>
<feature type="compositionally biased region" description="Basic and acidic residues" evidence="1">
    <location>
        <begin position="684"/>
        <end position="711"/>
    </location>
</feature>
<evidence type="ECO:0000313" key="3">
    <source>
        <dbReference type="Ensembl" id="ENSSDUP00000008464.1"/>
    </source>
</evidence>
<dbReference type="Ensembl" id="ENSSDUT00000008638.1">
    <property type="protein sequence ID" value="ENSSDUP00000008485.1"/>
    <property type="gene ID" value="ENSSDUG00000006216.1"/>
</dbReference>
<dbReference type="PROSITE" id="PS00973">
    <property type="entry name" value="USP_2"/>
    <property type="match status" value="1"/>
</dbReference>
<dbReference type="InterPro" id="IPR001394">
    <property type="entry name" value="Peptidase_C19_UCH"/>
</dbReference>
<feature type="compositionally biased region" description="Basic residues" evidence="1">
    <location>
        <begin position="893"/>
        <end position="905"/>
    </location>
</feature>
<dbReference type="GeneTree" id="ENSGT00940000174852"/>
<feature type="compositionally biased region" description="Basic and acidic residues" evidence="1">
    <location>
        <begin position="587"/>
        <end position="605"/>
    </location>
</feature>
<dbReference type="CDD" id="cd02257">
    <property type="entry name" value="Peptidase_C19"/>
    <property type="match status" value="1"/>
</dbReference>
<feature type="compositionally biased region" description="Basic and acidic residues" evidence="1">
    <location>
        <begin position="617"/>
        <end position="671"/>
    </location>
</feature>
<dbReference type="PANTHER" id="PTHR24006">
    <property type="entry name" value="UBIQUITIN CARBOXYL-TERMINAL HYDROLASE"/>
    <property type="match status" value="1"/>
</dbReference>
<feature type="compositionally biased region" description="Acidic residues" evidence="1">
    <location>
        <begin position="381"/>
        <end position="390"/>
    </location>
</feature>
<feature type="compositionally biased region" description="Basic residues" evidence="1">
    <location>
        <begin position="872"/>
        <end position="885"/>
    </location>
</feature>
<dbReference type="Gene3D" id="3.90.70.10">
    <property type="entry name" value="Cysteine proteinases"/>
    <property type="match status" value="1"/>
</dbReference>
<feature type="compositionally biased region" description="Basic residues" evidence="1">
    <location>
        <begin position="815"/>
        <end position="828"/>
    </location>
</feature>
<feature type="compositionally biased region" description="Basic and acidic residues" evidence="1">
    <location>
        <begin position="785"/>
        <end position="794"/>
    </location>
</feature>
<feature type="compositionally biased region" description="Basic and acidic residues" evidence="1">
    <location>
        <begin position="840"/>
        <end position="856"/>
    </location>
</feature>
<evidence type="ECO:0000313" key="4">
    <source>
        <dbReference type="Proteomes" id="UP000261420"/>
    </source>
</evidence>
<dbReference type="Ensembl" id="ENSSDUT00000008615.1">
    <property type="protein sequence ID" value="ENSSDUP00000008464.1"/>
    <property type="gene ID" value="ENSSDUG00000006216.1"/>
</dbReference>
<feature type="region of interest" description="Disordered" evidence="1">
    <location>
        <begin position="587"/>
        <end position="905"/>
    </location>
</feature>
<feature type="compositionally biased region" description="Basic and acidic residues" evidence="1">
    <location>
        <begin position="744"/>
        <end position="775"/>
    </location>
</feature>
<keyword evidence="4" id="KW-1185">Reference proteome</keyword>
<dbReference type="InterPro" id="IPR028889">
    <property type="entry name" value="USP"/>
</dbReference>
<dbReference type="AlphaFoldDB" id="A0A3B4TQD6"/>
<protein>
    <submittedName>
        <fullName evidence="3">Ubiquitin carboxyl-terminal hydrolase 20-like</fullName>
    </submittedName>
</protein>
<name>A0A3B4TQD6_SERDU</name>
<sequence>MTKGFREAVERYMCGNPDPERIDSHLKDMFDVLEKKTACTYNIIKRLGIDRVYEQQDAAEYFEKILALTSDEASQIFHGELTHKTICSKCLTEKNADGLFWHLPLELVDSYSEHYSVMAGTEEYFRDLNFSGENQMYCDQCDDKSDATIKCVIKHHPEVLMLLLKRFEFNCHYMIYFKNNRVVDVPRTLQIPENQTYELYAVVDHFGDLRSGHYTARVKSEDDERWYNFNDARVSLLDYQPFQVDNSESSCSAYLLFYRKKTTHAADTCTQDMKEVSTNGGFPPAAGDNDEPCQDEKKEKAKKRKREEVEETAEVGNDTAEAASIDRNGETGIRDTVSVGSVVDVRQSLPHNHQECREERSDLRDQDAEKRERGEGKIMRDDEEEEDDTGAGEQAEKRGPSSTETRPEESREGQDSYRGEQDNVRLNRPQECLEGKVVHNTSYNEQKCKQEVSDMHVGYDYPQQVCVNMRRDEERKVMNVNKDENRKTAGDEQSDKKGKSLTKYPNRDAKDEASEGSDIVKHVNDDEGAKQEVREENNLQPVRVDKNRDAKEMEKDIKDEEGGKTGADKLISGRGKLLSKSDFNFHEFHRSGDRKQNVSGEDGRTHKQGGSSRSYKRHEPSKEEGRDVKGDKEQKRGDDEPARKIRASERRQHFGQDVEDQSRRVDVRPNRPEQNISVTHKRHESVGSEKQVREEKHAGDTQHIQIRHDSSLRQAGSAGKGSLTERRRGGSVEKTGNSQSTARAEFKDVTVEGVQESERSSGMETVEKISQDSIKRRVNNRGSIKGKDDPKPDEVVTLTEGVRSINLNDSPLPKPQKHKAKKVSGKAKGKNETEIVPYSHAREESDAQTQDGEKSVMKKGHKMMGGLWCLPKKQKERKEKPKKNKTIGCFPMLKRKRKKAESKSE</sequence>
<feature type="region of interest" description="Disordered" evidence="1">
    <location>
        <begin position="275"/>
        <end position="435"/>
    </location>
</feature>